<dbReference type="InterPro" id="IPR023614">
    <property type="entry name" value="Porin_dom_sf"/>
</dbReference>
<dbReference type="AlphaFoldDB" id="A0A226WU89"/>
<comment type="subunit">
    <text evidence="2">Homotrimer.</text>
</comment>
<dbReference type="PRINTS" id="PR00182">
    <property type="entry name" value="ECOLNEIPORIN"/>
</dbReference>
<dbReference type="EMBL" id="MTHB01000223">
    <property type="protein sequence ID" value="OXC74337.1"/>
    <property type="molecule type" value="Genomic_DNA"/>
</dbReference>
<keyword evidence="4" id="KW-1134">Transmembrane beta strand</keyword>
<keyword evidence="3" id="KW-0813">Transport</keyword>
<dbReference type="InterPro" id="IPR050298">
    <property type="entry name" value="Gram-neg_bact_OMP"/>
</dbReference>
<evidence type="ECO:0000256" key="1">
    <source>
        <dbReference type="ARBA" id="ARBA00004571"/>
    </source>
</evidence>
<protein>
    <submittedName>
        <fullName evidence="12">Outer membrane protein (Porin)</fullName>
    </submittedName>
</protein>
<dbReference type="SUPFAM" id="SSF56935">
    <property type="entry name" value="Porins"/>
    <property type="match status" value="1"/>
</dbReference>
<evidence type="ECO:0000256" key="3">
    <source>
        <dbReference type="ARBA" id="ARBA00022448"/>
    </source>
</evidence>
<reference evidence="13" key="1">
    <citation type="submission" date="2017-01" db="EMBL/GenBank/DDBJ databases">
        <title>Genome Analysis of Deinococcus marmoris KOPRI26562.</title>
        <authorList>
            <person name="Kim J.H."/>
            <person name="Oh H.-M."/>
        </authorList>
    </citation>
    <scope>NUCLEOTIDE SEQUENCE [LARGE SCALE GENOMIC DNA]</scope>
    <source>
        <strain evidence="13">PAMC 26633</strain>
    </source>
</reference>
<feature type="domain" description="Porin" evidence="11">
    <location>
        <begin position="43"/>
        <end position="376"/>
    </location>
</feature>
<keyword evidence="7" id="KW-0406">Ion transport</keyword>
<dbReference type="GO" id="GO:0034220">
    <property type="term" value="P:monoatomic ion transmembrane transport"/>
    <property type="evidence" value="ECO:0007669"/>
    <property type="project" value="InterPro"/>
</dbReference>
<name>A0A226WU89_CABSO</name>
<dbReference type="Gene3D" id="2.40.160.10">
    <property type="entry name" value="Porin"/>
    <property type="match status" value="1"/>
</dbReference>
<keyword evidence="8" id="KW-0626">Porin</keyword>
<comment type="caution">
    <text evidence="12">The sequence shown here is derived from an EMBL/GenBank/DDBJ whole genome shotgun (WGS) entry which is preliminary data.</text>
</comment>
<evidence type="ECO:0000256" key="6">
    <source>
        <dbReference type="ARBA" id="ARBA00022729"/>
    </source>
</evidence>
<dbReference type="GO" id="GO:0046930">
    <property type="term" value="C:pore complex"/>
    <property type="evidence" value="ECO:0007669"/>
    <property type="project" value="UniProtKB-KW"/>
</dbReference>
<keyword evidence="10" id="KW-0998">Cell outer membrane</keyword>
<keyword evidence="9" id="KW-0472">Membrane</keyword>
<evidence type="ECO:0000256" key="10">
    <source>
        <dbReference type="ARBA" id="ARBA00023237"/>
    </source>
</evidence>
<dbReference type="InterPro" id="IPR033900">
    <property type="entry name" value="Gram_neg_porin_domain"/>
</dbReference>
<dbReference type="GO" id="GO:0009279">
    <property type="term" value="C:cell outer membrane"/>
    <property type="evidence" value="ECO:0007669"/>
    <property type="project" value="UniProtKB-SubCell"/>
</dbReference>
<dbReference type="PRINTS" id="PR00184">
    <property type="entry name" value="NEISSPPORIN"/>
</dbReference>
<dbReference type="GO" id="GO:0015288">
    <property type="term" value="F:porin activity"/>
    <property type="evidence" value="ECO:0007669"/>
    <property type="project" value="UniProtKB-KW"/>
</dbReference>
<dbReference type="CDD" id="cd00342">
    <property type="entry name" value="gram_neg_porins"/>
    <property type="match status" value="1"/>
</dbReference>
<gene>
    <name evidence="12" type="ORF">BSU04_32800</name>
</gene>
<evidence type="ECO:0000256" key="8">
    <source>
        <dbReference type="ARBA" id="ARBA00023114"/>
    </source>
</evidence>
<keyword evidence="5" id="KW-0812">Transmembrane</keyword>
<evidence type="ECO:0000313" key="13">
    <source>
        <dbReference type="Proteomes" id="UP000214720"/>
    </source>
</evidence>
<sequence length="424" mass="44123">MPCINYLNHLLASLTCVAYLRYLLKPTLRENVLNRKTLLATAAMAAFAASATSAQAQSSVTLYGLVDAGISYVNHSAVGTTGSSKNFKYDDGVAQGSRWGLRGAEDLGGGLKAIFTLESGFNSGNGTLGQGGAEFGRQAYVGISKSDIGSVTLGRQYTFSTDYLGGSYSIGGQTVAGNYAYHINDVDQLTSSRINNAIKFSSANFHGVTFGGLYGFSNQAGAFSGSPTTTTAGVTTQGSSRAYSFGVNYAGGPFGIGAAYTDIHYPGSSTPAFSTSIANVATGGSKDLRTFGIGASYKFAAATVFGLWTNTRFESITGATSKFNAYEIGGKYAFTPALTGGLGYTYMKLTDSAKGTWNQVDASVDYALSKRTDVYVLGIYQHASGSNGSTPVQAQIGSSTSYFGTSGSGTNEQIAARVGIRHKF</sequence>
<accession>A0A226WU89</accession>
<dbReference type="Pfam" id="PF13609">
    <property type="entry name" value="Porin_4"/>
    <property type="match status" value="1"/>
</dbReference>
<evidence type="ECO:0000256" key="4">
    <source>
        <dbReference type="ARBA" id="ARBA00022452"/>
    </source>
</evidence>
<dbReference type="eggNOG" id="COG3203">
    <property type="taxonomic scope" value="Bacteria"/>
</dbReference>
<evidence type="ECO:0000256" key="5">
    <source>
        <dbReference type="ARBA" id="ARBA00022692"/>
    </source>
</evidence>
<evidence type="ECO:0000259" key="11">
    <source>
        <dbReference type="Pfam" id="PF13609"/>
    </source>
</evidence>
<evidence type="ECO:0000313" key="12">
    <source>
        <dbReference type="EMBL" id="OXC74337.1"/>
    </source>
</evidence>
<proteinExistence type="predicted"/>
<evidence type="ECO:0000256" key="7">
    <source>
        <dbReference type="ARBA" id="ARBA00023065"/>
    </source>
</evidence>
<dbReference type="PANTHER" id="PTHR34501:SF9">
    <property type="entry name" value="MAJOR OUTER MEMBRANE PROTEIN P.IA"/>
    <property type="match status" value="1"/>
</dbReference>
<dbReference type="PANTHER" id="PTHR34501">
    <property type="entry name" value="PROTEIN YDDL-RELATED"/>
    <property type="match status" value="1"/>
</dbReference>
<evidence type="ECO:0000256" key="9">
    <source>
        <dbReference type="ARBA" id="ARBA00023136"/>
    </source>
</evidence>
<dbReference type="InterPro" id="IPR001702">
    <property type="entry name" value="Porin_Gram-ve"/>
</dbReference>
<evidence type="ECO:0000256" key="2">
    <source>
        <dbReference type="ARBA" id="ARBA00011233"/>
    </source>
</evidence>
<comment type="subcellular location">
    <subcellularLocation>
        <location evidence="1">Cell outer membrane</location>
        <topology evidence="1">Multi-pass membrane protein</topology>
    </subcellularLocation>
</comment>
<keyword evidence="6" id="KW-0732">Signal</keyword>
<dbReference type="InterPro" id="IPR002299">
    <property type="entry name" value="Porin_Neis"/>
</dbReference>
<dbReference type="Proteomes" id="UP000214720">
    <property type="component" value="Unassembled WGS sequence"/>
</dbReference>
<organism evidence="12 13">
    <name type="scientific">Caballeronia sordidicola</name>
    <name type="common">Burkholderia sordidicola</name>
    <dbReference type="NCBI Taxonomy" id="196367"/>
    <lineage>
        <taxon>Bacteria</taxon>
        <taxon>Pseudomonadati</taxon>
        <taxon>Pseudomonadota</taxon>
        <taxon>Betaproteobacteria</taxon>
        <taxon>Burkholderiales</taxon>
        <taxon>Burkholderiaceae</taxon>
        <taxon>Caballeronia</taxon>
    </lineage>
</organism>